<organism evidence="2 3">
    <name type="scientific">Candidatus Allofournierella pullicola</name>
    <dbReference type="NCBI Taxonomy" id="2838596"/>
    <lineage>
        <taxon>Bacteria</taxon>
        <taxon>Bacillati</taxon>
        <taxon>Bacillota</taxon>
        <taxon>Clostridia</taxon>
        <taxon>Eubacteriales</taxon>
        <taxon>Oscillospiraceae</taxon>
        <taxon>Allofournierella</taxon>
    </lineage>
</organism>
<dbReference type="Proteomes" id="UP000824193">
    <property type="component" value="Unassembled WGS sequence"/>
</dbReference>
<dbReference type="AlphaFoldDB" id="A0A9D1V3N9"/>
<protein>
    <recommendedName>
        <fullName evidence="1">DUF7000 domain-containing protein</fullName>
    </recommendedName>
</protein>
<name>A0A9D1V3N9_9FIRM</name>
<reference evidence="2" key="2">
    <citation type="submission" date="2021-04" db="EMBL/GenBank/DDBJ databases">
        <authorList>
            <person name="Gilroy R."/>
        </authorList>
    </citation>
    <scope>NUCLEOTIDE SEQUENCE</scope>
    <source>
        <strain evidence="2">2239</strain>
    </source>
</reference>
<dbReference type="InterPro" id="IPR054269">
    <property type="entry name" value="DUF7000"/>
</dbReference>
<sequence>MRFDPALLEEFRALLQTTGLQRAHGEFVRMFRWLRAELERQMPDFRFQNAVSGSAIDYAYFTFSDEALRQKGLKLAVVFEPGSFRLEVWLCGVNRAAGRRWAEGHKDCPPPFEWAGDRPADWLVRLPAQADLADGDAAAAAVKDAAERLRALCD</sequence>
<evidence type="ECO:0000313" key="3">
    <source>
        <dbReference type="Proteomes" id="UP000824193"/>
    </source>
</evidence>
<dbReference type="EMBL" id="DXFW01000008">
    <property type="protein sequence ID" value="HIX05144.1"/>
    <property type="molecule type" value="Genomic_DNA"/>
</dbReference>
<gene>
    <name evidence="2" type="ORF">H9865_03395</name>
</gene>
<proteinExistence type="predicted"/>
<comment type="caution">
    <text evidence="2">The sequence shown here is derived from an EMBL/GenBank/DDBJ whole genome shotgun (WGS) entry which is preliminary data.</text>
</comment>
<reference evidence="2" key="1">
    <citation type="journal article" date="2021" name="PeerJ">
        <title>Extensive microbial diversity within the chicken gut microbiome revealed by metagenomics and culture.</title>
        <authorList>
            <person name="Gilroy R."/>
            <person name="Ravi A."/>
            <person name="Getino M."/>
            <person name="Pursley I."/>
            <person name="Horton D.L."/>
            <person name="Alikhan N.F."/>
            <person name="Baker D."/>
            <person name="Gharbi K."/>
            <person name="Hall N."/>
            <person name="Watson M."/>
            <person name="Adriaenssens E.M."/>
            <person name="Foster-Nyarko E."/>
            <person name="Jarju S."/>
            <person name="Secka A."/>
            <person name="Antonio M."/>
            <person name="Oren A."/>
            <person name="Chaudhuri R.R."/>
            <person name="La Ragione R."/>
            <person name="Hildebrand F."/>
            <person name="Pallen M.J."/>
        </authorList>
    </citation>
    <scope>NUCLEOTIDE SEQUENCE</scope>
    <source>
        <strain evidence="2">2239</strain>
    </source>
</reference>
<dbReference type="Pfam" id="PF22526">
    <property type="entry name" value="DUF7000"/>
    <property type="match status" value="1"/>
</dbReference>
<evidence type="ECO:0000259" key="1">
    <source>
        <dbReference type="Pfam" id="PF22526"/>
    </source>
</evidence>
<evidence type="ECO:0000313" key="2">
    <source>
        <dbReference type="EMBL" id="HIX05144.1"/>
    </source>
</evidence>
<feature type="domain" description="DUF7000" evidence="1">
    <location>
        <begin position="7"/>
        <end position="107"/>
    </location>
</feature>
<accession>A0A9D1V3N9</accession>